<dbReference type="Pfam" id="PF00829">
    <property type="entry name" value="Ribosomal_L21p"/>
    <property type="match status" value="1"/>
</dbReference>
<keyword evidence="7" id="KW-1185">Reference proteome</keyword>
<evidence type="ECO:0000256" key="4">
    <source>
        <dbReference type="HAMAP-Rule" id="MF_01363"/>
    </source>
</evidence>
<evidence type="ECO:0000313" key="7">
    <source>
        <dbReference type="Proteomes" id="UP001298681"/>
    </source>
</evidence>
<dbReference type="PANTHER" id="PTHR21349:SF0">
    <property type="entry name" value="LARGE RIBOSOMAL SUBUNIT PROTEIN BL21M"/>
    <property type="match status" value="1"/>
</dbReference>
<name>A0ABS9MNE0_9FIRM</name>
<keyword evidence="3 4" id="KW-0687">Ribonucleoprotein</keyword>
<evidence type="ECO:0000256" key="5">
    <source>
        <dbReference type="RuleBase" id="RU000562"/>
    </source>
</evidence>
<comment type="caution">
    <text evidence="6">The sequence shown here is derived from an EMBL/GenBank/DDBJ whole genome shotgun (WGS) entry which is preliminary data.</text>
</comment>
<comment type="similarity">
    <text evidence="1 4 5">Belongs to the bacterial ribosomal protein bL21 family.</text>
</comment>
<dbReference type="PANTHER" id="PTHR21349">
    <property type="entry name" value="50S RIBOSOMAL PROTEIN L21"/>
    <property type="match status" value="1"/>
</dbReference>
<dbReference type="GO" id="GO:0005840">
    <property type="term" value="C:ribosome"/>
    <property type="evidence" value="ECO:0007669"/>
    <property type="project" value="UniProtKB-KW"/>
</dbReference>
<evidence type="ECO:0000256" key="3">
    <source>
        <dbReference type="ARBA" id="ARBA00023274"/>
    </source>
</evidence>
<keyword evidence="4 5" id="KW-0694">RNA-binding</keyword>
<dbReference type="Proteomes" id="UP001298681">
    <property type="component" value="Unassembled WGS sequence"/>
</dbReference>
<dbReference type="InterPro" id="IPR036164">
    <property type="entry name" value="bL21-like_sf"/>
</dbReference>
<gene>
    <name evidence="4 6" type="primary">rplU</name>
    <name evidence="6" type="ORF">L0P57_12370</name>
</gene>
<evidence type="ECO:0000313" key="6">
    <source>
        <dbReference type="EMBL" id="MCG4611722.1"/>
    </source>
</evidence>
<dbReference type="InterPro" id="IPR001787">
    <property type="entry name" value="Ribosomal_bL21"/>
</dbReference>
<dbReference type="EMBL" id="JAKNHQ010000021">
    <property type="protein sequence ID" value="MCG4611722.1"/>
    <property type="molecule type" value="Genomic_DNA"/>
</dbReference>
<dbReference type="SUPFAM" id="SSF141091">
    <property type="entry name" value="L21p-like"/>
    <property type="match status" value="1"/>
</dbReference>
<proteinExistence type="inferred from homology"/>
<comment type="function">
    <text evidence="4 5">This protein binds to 23S rRNA in the presence of protein L20.</text>
</comment>
<accession>A0ABS9MNE0</accession>
<dbReference type="HAMAP" id="MF_01363">
    <property type="entry name" value="Ribosomal_bL21"/>
    <property type="match status" value="1"/>
</dbReference>
<dbReference type="InterPro" id="IPR028909">
    <property type="entry name" value="bL21-like"/>
</dbReference>
<keyword evidence="4 5" id="KW-0699">rRNA-binding</keyword>
<keyword evidence="2 4" id="KW-0689">Ribosomal protein</keyword>
<protein>
    <recommendedName>
        <fullName evidence="4">Large ribosomal subunit protein bL21</fullName>
    </recommendedName>
</protein>
<evidence type="ECO:0000256" key="1">
    <source>
        <dbReference type="ARBA" id="ARBA00008563"/>
    </source>
</evidence>
<sequence length="102" mass="11136">MFAVIETGGKQYKVQAGDTIFVEKLAAEADATVDFKVIMLDNDGDIKVGAPYVEGASVSGKVLKNGKSKKITVFTYKPKKGEKRKMGHRQPYTKVQIEAINA</sequence>
<reference evidence="6 7" key="1">
    <citation type="submission" date="2022-01" db="EMBL/GenBank/DDBJ databases">
        <title>Collection of gut derived symbiotic bacterial strains cultured from healthy donors.</title>
        <authorList>
            <person name="Lin H."/>
            <person name="Kohout C."/>
            <person name="Waligurski E."/>
            <person name="Pamer E.G."/>
        </authorList>
    </citation>
    <scope>NUCLEOTIDE SEQUENCE [LARGE SCALE GENOMIC DNA]</scope>
    <source>
        <strain evidence="6 7">DFI.7.58</strain>
    </source>
</reference>
<dbReference type="RefSeq" id="WP_087231792.1">
    <property type="nucleotide sequence ID" value="NZ_JAKNHQ010000021.1"/>
</dbReference>
<comment type="subunit">
    <text evidence="4">Part of the 50S ribosomal subunit. Contacts protein L20.</text>
</comment>
<organism evidence="6 7">
    <name type="scientific">Anaeromassilibacillus senegalensis</name>
    <dbReference type="NCBI Taxonomy" id="1673717"/>
    <lineage>
        <taxon>Bacteria</taxon>
        <taxon>Bacillati</taxon>
        <taxon>Bacillota</taxon>
        <taxon>Clostridia</taxon>
        <taxon>Eubacteriales</taxon>
        <taxon>Acutalibacteraceae</taxon>
        <taxon>Anaeromassilibacillus</taxon>
    </lineage>
</organism>
<evidence type="ECO:0000256" key="2">
    <source>
        <dbReference type="ARBA" id="ARBA00022980"/>
    </source>
</evidence>
<dbReference type="NCBIfam" id="TIGR00061">
    <property type="entry name" value="L21"/>
    <property type="match status" value="1"/>
</dbReference>